<dbReference type="Pfam" id="PF02397">
    <property type="entry name" value="Bac_transf"/>
    <property type="match status" value="1"/>
</dbReference>
<keyword evidence="3" id="KW-0808">Transferase</keyword>
<reference evidence="9 10" key="1">
    <citation type="submission" date="2021-03" db="EMBL/GenBank/DDBJ databases">
        <title>Geobacter metallireducens gen. nov. sp. nov., a microorganism capable of coupling the complete oxidation of organic compounds to the reduction of iron and other metals.</title>
        <authorList>
            <person name="Li Y."/>
        </authorList>
    </citation>
    <scope>NUCLEOTIDE SEQUENCE [LARGE SCALE GENOMIC DNA]</scope>
    <source>
        <strain evidence="9 10">Jerry-YX</strain>
    </source>
</reference>
<dbReference type="EMBL" id="CP071382">
    <property type="protein sequence ID" value="QSV45024.1"/>
    <property type="molecule type" value="Genomic_DNA"/>
</dbReference>
<dbReference type="InterPro" id="IPR017475">
    <property type="entry name" value="EPS_sugar_tfrase"/>
</dbReference>
<keyword evidence="6 7" id="KW-0472">Membrane</keyword>
<evidence type="ECO:0000256" key="6">
    <source>
        <dbReference type="ARBA" id="ARBA00023136"/>
    </source>
</evidence>
<dbReference type="PANTHER" id="PTHR30576">
    <property type="entry name" value="COLANIC BIOSYNTHESIS UDP-GLUCOSE LIPID CARRIER TRANSFERASE"/>
    <property type="match status" value="1"/>
</dbReference>
<dbReference type="RefSeq" id="WP_207162830.1">
    <property type="nucleotide sequence ID" value="NZ_CP071382.1"/>
</dbReference>
<dbReference type="PANTHER" id="PTHR30576:SF21">
    <property type="entry name" value="UDP-GLUCOSE:UNDECAPRENYL-PHOSPHATE GLUCOSE-1-PHOSPHATE TRANSFERASE"/>
    <property type="match status" value="1"/>
</dbReference>
<evidence type="ECO:0000256" key="5">
    <source>
        <dbReference type="ARBA" id="ARBA00022989"/>
    </source>
</evidence>
<feature type="transmembrane region" description="Helical" evidence="7">
    <location>
        <begin position="46"/>
        <end position="63"/>
    </location>
</feature>
<evidence type="ECO:0000259" key="8">
    <source>
        <dbReference type="Pfam" id="PF02397"/>
    </source>
</evidence>
<feature type="domain" description="Bacterial sugar transferase" evidence="8">
    <location>
        <begin position="265"/>
        <end position="448"/>
    </location>
</feature>
<feature type="transmembrane region" description="Helical" evidence="7">
    <location>
        <begin position="75"/>
        <end position="95"/>
    </location>
</feature>
<comment type="similarity">
    <text evidence="2">Belongs to the bacterial sugar transferase family.</text>
</comment>
<dbReference type="InterPro" id="IPR003362">
    <property type="entry name" value="Bact_transf"/>
</dbReference>
<dbReference type="InterPro" id="IPR017464">
    <property type="entry name" value="Sugar_tfrase_EpsB_2"/>
</dbReference>
<comment type="subcellular location">
    <subcellularLocation>
        <location evidence="1">Membrane</location>
        <topology evidence="1">Multi-pass membrane protein</topology>
    </subcellularLocation>
</comment>
<evidence type="ECO:0000313" key="10">
    <source>
        <dbReference type="Proteomes" id="UP000663651"/>
    </source>
</evidence>
<dbReference type="NCBIfam" id="TIGR03013">
    <property type="entry name" value="EpsB_2"/>
    <property type="match status" value="1"/>
</dbReference>
<evidence type="ECO:0000256" key="2">
    <source>
        <dbReference type="ARBA" id="ARBA00006464"/>
    </source>
</evidence>
<sequence length="454" mass="50668">MKKMIILLITGDILCTVLALGIAYMVRFGTIPGMESLMTIKGATQVVLLVVAVIFSSFMVEFYNPDKNMKLRERIVFTLISLGVSFLLLSAIFYLAPDLTIGRGLLALALAILGTFQILWHLFCRVSFYHPGLARRVLVLGTGPLAREIGGLVSATNHHHVLAGYFGCPNEPVYVPSQHIVGNGDGLVSAALRERTDKIVVSLSERRGSFPLSEVLNCKFSGIEVIDAPSFYEQVTGKLMIENITPSWFIFSDGFHRTGFGRIAKRSADLALSLFGIILILPILPFVALGVKLTSPGPILFRQVRVGQGDRPFVLYKFRSMRADAEKSSGAVWAQKDDPRVTRFGKFLRTSRLDELPQLYNVLRGDMSLVGPRPERPEFVERLKEVIPYYSERHFVKPGVTGWAQVKYAYGASVDDAIEKLRYDLYYIKNMSLLLDLFIALETVKVMMFGRGSR</sequence>
<evidence type="ECO:0000256" key="3">
    <source>
        <dbReference type="ARBA" id="ARBA00022679"/>
    </source>
</evidence>
<accession>A0ABX7Q0U5</accession>
<name>A0ABX7Q0U5_9BACT</name>
<evidence type="ECO:0000313" key="9">
    <source>
        <dbReference type="EMBL" id="QSV45024.1"/>
    </source>
</evidence>
<evidence type="ECO:0000256" key="4">
    <source>
        <dbReference type="ARBA" id="ARBA00022692"/>
    </source>
</evidence>
<keyword evidence="10" id="KW-1185">Reference proteome</keyword>
<feature type="transmembrane region" description="Helical" evidence="7">
    <location>
        <begin position="101"/>
        <end position="123"/>
    </location>
</feature>
<protein>
    <submittedName>
        <fullName evidence="9">TIGR03013 family PEP-CTERM/XrtA system glycosyltransferase</fullName>
    </submittedName>
</protein>
<evidence type="ECO:0000256" key="7">
    <source>
        <dbReference type="SAM" id="Phobius"/>
    </source>
</evidence>
<keyword evidence="4 7" id="KW-0812">Transmembrane</keyword>
<keyword evidence="5 7" id="KW-1133">Transmembrane helix</keyword>
<feature type="transmembrane region" description="Helical" evidence="7">
    <location>
        <begin position="270"/>
        <end position="291"/>
    </location>
</feature>
<dbReference type="Proteomes" id="UP000663651">
    <property type="component" value="Chromosome"/>
</dbReference>
<feature type="transmembrane region" description="Helical" evidence="7">
    <location>
        <begin position="5"/>
        <end position="26"/>
    </location>
</feature>
<proteinExistence type="inferred from homology"/>
<gene>
    <name evidence="9" type="ORF">JZM60_12820</name>
</gene>
<dbReference type="NCBIfam" id="TIGR03025">
    <property type="entry name" value="EPS_sugtrans"/>
    <property type="match status" value="1"/>
</dbReference>
<evidence type="ECO:0000256" key="1">
    <source>
        <dbReference type="ARBA" id="ARBA00004141"/>
    </source>
</evidence>
<organism evidence="9 10">
    <name type="scientific">Geobacter benzoatilyticus</name>
    <dbReference type="NCBI Taxonomy" id="2815309"/>
    <lineage>
        <taxon>Bacteria</taxon>
        <taxon>Pseudomonadati</taxon>
        <taxon>Thermodesulfobacteriota</taxon>
        <taxon>Desulfuromonadia</taxon>
        <taxon>Geobacterales</taxon>
        <taxon>Geobacteraceae</taxon>
        <taxon>Geobacter</taxon>
    </lineage>
</organism>